<gene>
    <name evidence="10" type="ORF">WICANDRAFT_61541</name>
</gene>
<dbReference type="PANTHER" id="PTHR23511:SF4">
    <property type="entry name" value="MAJOR FACILITATOR SUPERFAMILY (MFS) PROFILE DOMAIN-CONTAINING PROTEIN"/>
    <property type="match status" value="1"/>
</dbReference>
<comment type="subcellular location">
    <subcellularLocation>
        <location evidence="1">Membrane</location>
        <topology evidence="1">Multi-pass membrane protein</topology>
    </subcellularLocation>
</comment>
<dbReference type="Pfam" id="PF00083">
    <property type="entry name" value="Sugar_tr"/>
    <property type="match status" value="1"/>
</dbReference>
<dbReference type="SUPFAM" id="SSF103473">
    <property type="entry name" value="MFS general substrate transporter"/>
    <property type="match status" value="1"/>
</dbReference>
<evidence type="ECO:0000313" key="10">
    <source>
        <dbReference type="EMBL" id="ODQ60981.1"/>
    </source>
</evidence>
<dbReference type="AlphaFoldDB" id="A0A1E3P6D4"/>
<feature type="transmembrane region" description="Helical" evidence="8">
    <location>
        <begin position="448"/>
        <end position="464"/>
    </location>
</feature>
<evidence type="ECO:0000259" key="9">
    <source>
        <dbReference type="PROSITE" id="PS50850"/>
    </source>
</evidence>
<keyword evidence="5 8" id="KW-1133">Transmembrane helix</keyword>
<dbReference type="RefSeq" id="XP_019040188.1">
    <property type="nucleotide sequence ID" value="XM_019183197.1"/>
</dbReference>
<evidence type="ECO:0000256" key="7">
    <source>
        <dbReference type="SAM" id="MobiDB-lite"/>
    </source>
</evidence>
<dbReference type="Proteomes" id="UP000094112">
    <property type="component" value="Unassembled WGS sequence"/>
</dbReference>
<dbReference type="Gene3D" id="1.20.1250.20">
    <property type="entry name" value="MFS general substrate transporter like domains"/>
    <property type="match status" value="1"/>
</dbReference>
<feature type="transmembrane region" description="Helical" evidence="8">
    <location>
        <begin position="417"/>
        <end position="436"/>
    </location>
</feature>
<feature type="transmembrane region" description="Helical" evidence="8">
    <location>
        <begin position="340"/>
        <end position="362"/>
    </location>
</feature>
<accession>A0A1E3P6D4</accession>
<feature type="transmembrane region" description="Helical" evidence="8">
    <location>
        <begin position="143"/>
        <end position="161"/>
    </location>
</feature>
<dbReference type="GO" id="GO:0016020">
    <property type="term" value="C:membrane"/>
    <property type="evidence" value="ECO:0007669"/>
    <property type="project" value="UniProtKB-SubCell"/>
</dbReference>
<dbReference type="EMBL" id="KV454209">
    <property type="protein sequence ID" value="ODQ60981.1"/>
    <property type="molecule type" value="Genomic_DNA"/>
</dbReference>
<organism evidence="10 11">
    <name type="scientific">Wickerhamomyces anomalus (strain ATCC 58044 / CBS 1984 / NCYC 433 / NRRL Y-366-8)</name>
    <name type="common">Yeast</name>
    <name type="synonym">Hansenula anomala</name>
    <dbReference type="NCBI Taxonomy" id="683960"/>
    <lineage>
        <taxon>Eukaryota</taxon>
        <taxon>Fungi</taxon>
        <taxon>Dikarya</taxon>
        <taxon>Ascomycota</taxon>
        <taxon>Saccharomycotina</taxon>
        <taxon>Saccharomycetes</taxon>
        <taxon>Phaffomycetales</taxon>
        <taxon>Wickerhamomycetaceae</taxon>
        <taxon>Wickerhamomyces</taxon>
    </lineage>
</organism>
<name>A0A1E3P6D4_WICAA</name>
<dbReference type="PANTHER" id="PTHR23511">
    <property type="entry name" value="SYNAPTIC VESICLE GLYCOPROTEIN 2"/>
    <property type="match status" value="1"/>
</dbReference>
<evidence type="ECO:0000256" key="3">
    <source>
        <dbReference type="ARBA" id="ARBA00022448"/>
    </source>
</evidence>
<feature type="domain" description="Major facilitator superfamily (MFS) profile" evidence="9">
    <location>
        <begin position="52"/>
        <end position="529"/>
    </location>
</feature>
<feature type="transmembrane region" description="Helical" evidence="8">
    <location>
        <begin position="197"/>
        <end position="220"/>
    </location>
</feature>
<dbReference type="InterPro" id="IPR036259">
    <property type="entry name" value="MFS_trans_sf"/>
</dbReference>
<feature type="transmembrane region" description="Helical" evidence="8">
    <location>
        <begin position="116"/>
        <end position="136"/>
    </location>
</feature>
<evidence type="ECO:0000256" key="1">
    <source>
        <dbReference type="ARBA" id="ARBA00004141"/>
    </source>
</evidence>
<keyword evidence="3" id="KW-0813">Transport</keyword>
<reference evidence="10 11" key="1">
    <citation type="journal article" date="2016" name="Proc. Natl. Acad. Sci. U.S.A.">
        <title>Comparative genomics of biotechnologically important yeasts.</title>
        <authorList>
            <person name="Riley R."/>
            <person name="Haridas S."/>
            <person name="Wolfe K.H."/>
            <person name="Lopes M.R."/>
            <person name="Hittinger C.T."/>
            <person name="Goeker M."/>
            <person name="Salamov A.A."/>
            <person name="Wisecaver J.H."/>
            <person name="Long T.M."/>
            <person name="Calvey C.H."/>
            <person name="Aerts A.L."/>
            <person name="Barry K.W."/>
            <person name="Choi C."/>
            <person name="Clum A."/>
            <person name="Coughlan A.Y."/>
            <person name="Deshpande S."/>
            <person name="Douglass A.P."/>
            <person name="Hanson S.J."/>
            <person name="Klenk H.-P."/>
            <person name="LaButti K.M."/>
            <person name="Lapidus A."/>
            <person name="Lindquist E.A."/>
            <person name="Lipzen A.M."/>
            <person name="Meier-Kolthoff J.P."/>
            <person name="Ohm R.A."/>
            <person name="Otillar R.P."/>
            <person name="Pangilinan J.L."/>
            <person name="Peng Y."/>
            <person name="Rokas A."/>
            <person name="Rosa C.A."/>
            <person name="Scheuner C."/>
            <person name="Sibirny A.A."/>
            <person name="Slot J.C."/>
            <person name="Stielow J.B."/>
            <person name="Sun H."/>
            <person name="Kurtzman C.P."/>
            <person name="Blackwell M."/>
            <person name="Grigoriev I.V."/>
            <person name="Jeffries T.W."/>
        </authorList>
    </citation>
    <scope>NUCLEOTIDE SEQUENCE [LARGE SCALE GENOMIC DNA]</scope>
    <source>
        <strain evidence="11">ATCC 58044 / CBS 1984 / NCYC 433 / NRRL Y-366-8</strain>
    </source>
</reference>
<dbReference type="FunFam" id="1.20.1250.20:FF:000171">
    <property type="entry name" value="MFS general substrate transporter"/>
    <property type="match status" value="1"/>
</dbReference>
<dbReference type="PROSITE" id="PS50850">
    <property type="entry name" value="MFS"/>
    <property type="match status" value="1"/>
</dbReference>
<evidence type="ECO:0000256" key="5">
    <source>
        <dbReference type="ARBA" id="ARBA00022989"/>
    </source>
</evidence>
<evidence type="ECO:0000313" key="11">
    <source>
        <dbReference type="Proteomes" id="UP000094112"/>
    </source>
</evidence>
<evidence type="ECO:0000256" key="6">
    <source>
        <dbReference type="ARBA" id="ARBA00023136"/>
    </source>
</evidence>
<evidence type="ECO:0000256" key="8">
    <source>
        <dbReference type="SAM" id="Phobius"/>
    </source>
</evidence>
<feature type="transmembrane region" description="Helical" evidence="8">
    <location>
        <begin position="504"/>
        <end position="525"/>
    </location>
</feature>
<feature type="transmembrane region" description="Helical" evidence="8">
    <location>
        <begin position="167"/>
        <end position="190"/>
    </location>
</feature>
<keyword evidence="6 8" id="KW-0472">Membrane</keyword>
<feature type="transmembrane region" description="Helical" evidence="8">
    <location>
        <begin position="240"/>
        <end position="262"/>
    </location>
</feature>
<dbReference type="GO" id="GO:0022857">
    <property type="term" value="F:transmembrane transporter activity"/>
    <property type="evidence" value="ECO:0007669"/>
    <property type="project" value="InterPro"/>
</dbReference>
<keyword evidence="11" id="KW-1185">Reference proteome</keyword>
<keyword evidence="4 8" id="KW-0812">Transmembrane</keyword>
<proteinExistence type="inferred from homology"/>
<evidence type="ECO:0000256" key="2">
    <source>
        <dbReference type="ARBA" id="ARBA00008335"/>
    </source>
</evidence>
<dbReference type="InterPro" id="IPR020846">
    <property type="entry name" value="MFS_dom"/>
</dbReference>
<comment type="similarity">
    <text evidence="2">Belongs to the major facilitator superfamily.</text>
</comment>
<dbReference type="GeneID" id="30200443"/>
<sequence>MSSKDPEKTPQSINLLDQDEGEQSSLSTDSNYSYNFFKSQKGDLSKFDTSDVALRAKINLINNALDEIGFTWYHFKLFCLNGMGYAVDSQLTLIQGSVQTYVRYQYRQPYPSDTHALYAGLLVGAVFWGFGADLIGRKIAFNSSLLISAIFAILTGVMGNYGTYCLFLGLSAAASGGNLVLDTTVFLEFLPSKDQWLVTLMASWWSIGQVVAVLITWGFFSQDKYVCSGYDDCPEAKNMGWRYVWIVNGAIVLIIAILRLTVIKLEETPKFLVCNRRDEEAVECLQRIATKYNKPCSLTIEDLKACGEITSNENFLENSSLKSTYRLTVKHLKSLFANRIMTISSTLIAVSWALLGIAYPLYTNFLPIYLATRGAETSASTVGGVYRDSVISNVASTAGGLIGGGLLYFFPSIGRKGVMVFGGVSSMALFFGYTAVRTRAQNVGLSSAVYTSIFIYYSCLYAYTPEVMPSASRGTGNALCVALTRFTGCFVPLIAYFANTSSALPVWICGACVGVIGICALFFPFEPSKQRVA</sequence>
<dbReference type="InterPro" id="IPR005828">
    <property type="entry name" value="MFS_sugar_transport-like"/>
</dbReference>
<feature type="transmembrane region" description="Helical" evidence="8">
    <location>
        <begin position="476"/>
        <end position="498"/>
    </location>
</feature>
<feature type="transmembrane region" description="Helical" evidence="8">
    <location>
        <begin position="390"/>
        <end position="410"/>
    </location>
</feature>
<dbReference type="OrthoDB" id="3978510at2759"/>
<evidence type="ECO:0000256" key="4">
    <source>
        <dbReference type="ARBA" id="ARBA00022692"/>
    </source>
</evidence>
<feature type="region of interest" description="Disordered" evidence="7">
    <location>
        <begin position="1"/>
        <end position="27"/>
    </location>
</feature>
<protein>
    <recommendedName>
        <fullName evidence="9">Major facilitator superfamily (MFS) profile domain-containing protein</fullName>
    </recommendedName>
</protein>